<protein>
    <submittedName>
        <fullName evidence="3">Thioesterase</fullName>
    </submittedName>
</protein>
<comment type="similarity">
    <text evidence="1">Belongs to the thioesterase family.</text>
</comment>
<comment type="caution">
    <text evidence="3">The sequence shown here is derived from an EMBL/GenBank/DDBJ whole genome shotgun (WGS) entry which is preliminary data.</text>
</comment>
<gene>
    <name evidence="3" type="ORF">CWS72_23500</name>
</gene>
<reference evidence="4" key="1">
    <citation type="submission" date="2017-12" db="EMBL/GenBank/DDBJ databases">
        <title>Draft genome sequence of Telmatospirillum siberiense 26-4b1T, an acidotolerant peatland alphaproteobacterium potentially involved in sulfur cycling.</title>
        <authorList>
            <person name="Hausmann B."/>
            <person name="Pjevac P."/>
            <person name="Schreck K."/>
            <person name="Herbold C.W."/>
            <person name="Daims H."/>
            <person name="Wagner M."/>
            <person name="Pester M."/>
            <person name="Loy A."/>
        </authorList>
    </citation>
    <scope>NUCLEOTIDE SEQUENCE [LARGE SCALE GENOMIC DNA]</scope>
    <source>
        <strain evidence="4">26-4b1</strain>
    </source>
</reference>
<proteinExistence type="inferred from homology"/>
<dbReference type="Pfam" id="PF00975">
    <property type="entry name" value="Thioesterase"/>
    <property type="match status" value="1"/>
</dbReference>
<evidence type="ECO:0000313" key="4">
    <source>
        <dbReference type="Proteomes" id="UP000233293"/>
    </source>
</evidence>
<sequence length="251" mass="27231">MSEREPAASGAIRVLAQPDPFDSALFFFPYAGGSASSGRRLIGALPDNVLGASIQYPGRGDRRHEDQVGNIERLAEIVCEEIVGLSFLKEKPLFLFGHSMGAALAFEVCRLLENAQWRPARLIVSGRRAPSSGLGFPPPANDDAILAHLKETGAVPETLLKKSTFRDSILFAVRNDFNANAQYKAGPDTRLHCDILFLLAASDPYVDEHGAKEWAAHTEADFTIARFDGGHFFIDENLSALVPAALRGVGR</sequence>
<dbReference type="AlphaFoldDB" id="A0A2N3PNU6"/>
<evidence type="ECO:0000259" key="2">
    <source>
        <dbReference type="Pfam" id="PF00975"/>
    </source>
</evidence>
<dbReference type="InterPro" id="IPR012223">
    <property type="entry name" value="TEII"/>
</dbReference>
<dbReference type="SUPFAM" id="SSF53474">
    <property type="entry name" value="alpha/beta-Hydrolases"/>
    <property type="match status" value="1"/>
</dbReference>
<dbReference type="PANTHER" id="PTHR11487">
    <property type="entry name" value="THIOESTERASE"/>
    <property type="match status" value="1"/>
</dbReference>
<keyword evidence="4" id="KW-1185">Reference proteome</keyword>
<dbReference type="PANTHER" id="PTHR11487:SF0">
    <property type="entry name" value="S-ACYL FATTY ACID SYNTHASE THIOESTERASE, MEDIUM CHAIN"/>
    <property type="match status" value="1"/>
</dbReference>
<dbReference type="Gene3D" id="3.40.50.1820">
    <property type="entry name" value="alpha/beta hydrolase"/>
    <property type="match status" value="1"/>
</dbReference>
<dbReference type="EMBL" id="PIUM01000038">
    <property type="protein sequence ID" value="PKU22083.1"/>
    <property type="molecule type" value="Genomic_DNA"/>
</dbReference>
<dbReference type="RefSeq" id="WP_101253087.1">
    <property type="nucleotide sequence ID" value="NZ_PIUM01000038.1"/>
</dbReference>
<organism evidence="3 4">
    <name type="scientific">Telmatospirillum siberiense</name>
    <dbReference type="NCBI Taxonomy" id="382514"/>
    <lineage>
        <taxon>Bacteria</taxon>
        <taxon>Pseudomonadati</taxon>
        <taxon>Pseudomonadota</taxon>
        <taxon>Alphaproteobacteria</taxon>
        <taxon>Rhodospirillales</taxon>
        <taxon>Rhodospirillaceae</taxon>
        <taxon>Telmatospirillum</taxon>
    </lineage>
</organism>
<dbReference type="Proteomes" id="UP000233293">
    <property type="component" value="Unassembled WGS sequence"/>
</dbReference>
<dbReference type="InterPro" id="IPR001031">
    <property type="entry name" value="Thioesterase"/>
</dbReference>
<dbReference type="InterPro" id="IPR029058">
    <property type="entry name" value="AB_hydrolase_fold"/>
</dbReference>
<evidence type="ECO:0000313" key="3">
    <source>
        <dbReference type="EMBL" id="PKU22083.1"/>
    </source>
</evidence>
<dbReference type="OrthoDB" id="8480037at2"/>
<evidence type="ECO:0000256" key="1">
    <source>
        <dbReference type="ARBA" id="ARBA00007169"/>
    </source>
</evidence>
<accession>A0A2N3PNU6</accession>
<name>A0A2N3PNU6_9PROT</name>
<feature type="domain" description="Thioesterase" evidence="2">
    <location>
        <begin position="25"/>
        <end position="241"/>
    </location>
</feature>
<dbReference type="GO" id="GO:0008610">
    <property type="term" value="P:lipid biosynthetic process"/>
    <property type="evidence" value="ECO:0007669"/>
    <property type="project" value="TreeGrafter"/>
</dbReference>